<keyword evidence="11" id="KW-0969">Cilium</keyword>
<evidence type="ECO:0000256" key="6">
    <source>
        <dbReference type="ARBA" id="ARBA00022692"/>
    </source>
</evidence>
<dbReference type="PANTHER" id="PTHR35091">
    <property type="entry name" value="FLAGELLAR PROTEIN FLIL"/>
    <property type="match status" value="1"/>
</dbReference>
<comment type="subcellular location">
    <subcellularLocation>
        <location evidence="10">Cell inner membrane</location>
    </subcellularLocation>
    <subcellularLocation>
        <location evidence="2">Cell membrane</location>
        <topology evidence="2">Single-pass membrane protein</topology>
    </subcellularLocation>
</comment>
<comment type="function">
    <text evidence="1 10">Controls the rotational direction of flagella during chemotaxis.</text>
</comment>
<evidence type="ECO:0000256" key="3">
    <source>
        <dbReference type="ARBA" id="ARBA00008281"/>
    </source>
</evidence>
<evidence type="ECO:0000313" key="12">
    <source>
        <dbReference type="Proteomes" id="UP000599578"/>
    </source>
</evidence>
<keyword evidence="8 10" id="KW-1133">Transmembrane helix</keyword>
<keyword evidence="4" id="KW-1003">Cell membrane</keyword>
<evidence type="ECO:0000256" key="10">
    <source>
        <dbReference type="RuleBase" id="RU364125"/>
    </source>
</evidence>
<dbReference type="GO" id="GO:0071978">
    <property type="term" value="P:bacterial-type flagellum-dependent swarming motility"/>
    <property type="evidence" value="ECO:0007669"/>
    <property type="project" value="TreeGrafter"/>
</dbReference>
<keyword evidence="11" id="KW-0282">Flagellum</keyword>
<name>A0A917ZL63_9GAMM</name>
<gene>
    <name evidence="11" type="ORF">GCM10011348_32520</name>
</gene>
<evidence type="ECO:0000256" key="1">
    <source>
        <dbReference type="ARBA" id="ARBA00002254"/>
    </source>
</evidence>
<dbReference type="EMBL" id="BMLT01000008">
    <property type="protein sequence ID" value="GGO84995.1"/>
    <property type="molecule type" value="Genomic_DNA"/>
</dbReference>
<keyword evidence="9 10" id="KW-0472">Membrane</keyword>
<comment type="caution">
    <text evidence="11">The sequence shown here is derived from an EMBL/GenBank/DDBJ whole genome shotgun (WGS) entry which is preliminary data.</text>
</comment>
<evidence type="ECO:0000256" key="2">
    <source>
        <dbReference type="ARBA" id="ARBA00004162"/>
    </source>
</evidence>
<evidence type="ECO:0000256" key="9">
    <source>
        <dbReference type="ARBA" id="ARBA00023136"/>
    </source>
</evidence>
<dbReference type="PANTHER" id="PTHR35091:SF2">
    <property type="entry name" value="FLAGELLAR PROTEIN FLIL"/>
    <property type="match status" value="1"/>
</dbReference>
<evidence type="ECO:0000256" key="4">
    <source>
        <dbReference type="ARBA" id="ARBA00022475"/>
    </source>
</evidence>
<reference evidence="11 12" key="1">
    <citation type="journal article" date="2014" name="Int. J. Syst. Evol. Microbiol.">
        <title>Complete genome sequence of Corynebacterium casei LMG S-19264T (=DSM 44701T), isolated from a smear-ripened cheese.</title>
        <authorList>
            <consortium name="US DOE Joint Genome Institute (JGI-PGF)"/>
            <person name="Walter F."/>
            <person name="Albersmeier A."/>
            <person name="Kalinowski J."/>
            <person name="Ruckert C."/>
        </authorList>
    </citation>
    <scope>NUCLEOTIDE SEQUENCE [LARGE SCALE GENOMIC DNA]</scope>
    <source>
        <strain evidence="11 12">CGMCC 1.7286</strain>
    </source>
</reference>
<proteinExistence type="inferred from homology"/>
<protein>
    <recommendedName>
        <fullName evidence="10">Flagellar protein FliL</fullName>
    </recommendedName>
</protein>
<evidence type="ECO:0000256" key="5">
    <source>
        <dbReference type="ARBA" id="ARBA00022500"/>
    </source>
</evidence>
<dbReference type="RefSeq" id="WP_188861655.1">
    <property type="nucleotide sequence ID" value="NZ_BMLT01000008.1"/>
</dbReference>
<accession>A0A917ZL63</accession>
<evidence type="ECO:0000256" key="7">
    <source>
        <dbReference type="ARBA" id="ARBA00022779"/>
    </source>
</evidence>
<keyword evidence="10" id="KW-0997">Cell inner membrane</keyword>
<comment type="similarity">
    <text evidence="3 10">Belongs to the FliL family.</text>
</comment>
<dbReference type="Proteomes" id="UP000599578">
    <property type="component" value="Unassembled WGS sequence"/>
</dbReference>
<dbReference type="GO" id="GO:0006935">
    <property type="term" value="P:chemotaxis"/>
    <property type="evidence" value="ECO:0007669"/>
    <property type="project" value="UniProtKB-KW"/>
</dbReference>
<dbReference type="GO" id="GO:0005886">
    <property type="term" value="C:plasma membrane"/>
    <property type="evidence" value="ECO:0007669"/>
    <property type="project" value="UniProtKB-SubCell"/>
</dbReference>
<keyword evidence="6 10" id="KW-0812">Transmembrane</keyword>
<evidence type="ECO:0000256" key="8">
    <source>
        <dbReference type="ARBA" id="ARBA00022989"/>
    </source>
</evidence>
<keyword evidence="12" id="KW-1185">Reference proteome</keyword>
<feature type="transmembrane region" description="Helical" evidence="10">
    <location>
        <begin position="17"/>
        <end position="40"/>
    </location>
</feature>
<dbReference type="GO" id="GO:0009425">
    <property type="term" value="C:bacterial-type flagellum basal body"/>
    <property type="evidence" value="ECO:0007669"/>
    <property type="project" value="InterPro"/>
</dbReference>
<dbReference type="AlphaFoldDB" id="A0A917ZL63"/>
<keyword evidence="11" id="KW-0966">Cell projection</keyword>
<sequence>MADGSDAADGKARSRKWLVIGAVLTLLLVGGGGAAAFFLLGKDNAGAEQAAPELAEAIYTKIRSHEGRPMFVVTLESEDGRRHSMQVYIEALSRDPKADEMLSLHMPRIVSLLNALLSAQQYEALRTIEGKRQLQAQATERLQAFLHEKIGQPGVETVLFTNFVMQ</sequence>
<keyword evidence="5 10" id="KW-0145">Chemotaxis</keyword>
<dbReference type="InterPro" id="IPR005503">
    <property type="entry name" value="FliL"/>
</dbReference>
<evidence type="ECO:0000313" key="11">
    <source>
        <dbReference type="EMBL" id="GGO84995.1"/>
    </source>
</evidence>
<dbReference type="Pfam" id="PF03748">
    <property type="entry name" value="FliL"/>
    <property type="match status" value="1"/>
</dbReference>
<organism evidence="11 12">
    <name type="scientific">Marinobacterium nitratireducens</name>
    <dbReference type="NCBI Taxonomy" id="518897"/>
    <lineage>
        <taxon>Bacteria</taxon>
        <taxon>Pseudomonadati</taxon>
        <taxon>Pseudomonadota</taxon>
        <taxon>Gammaproteobacteria</taxon>
        <taxon>Oceanospirillales</taxon>
        <taxon>Oceanospirillaceae</taxon>
        <taxon>Marinobacterium</taxon>
    </lineage>
</organism>
<keyword evidence="7 10" id="KW-0283">Flagellar rotation</keyword>